<dbReference type="EMBL" id="CM037160">
    <property type="protein sequence ID" value="KAH7841464.1"/>
    <property type="molecule type" value="Genomic_DNA"/>
</dbReference>
<accession>A0ACB7XKV9</accession>
<evidence type="ECO:0000313" key="2">
    <source>
        <dbReference type="Proteomes" id="UP000828048"/>
    </source>
</evidence>
<protein>
    <submittedName>
        <fullName evidence="1">Uncharacterized protein</fullName>
    </submittedName>
</protein>
<proteinExistence type="predicted"/>
<keyword evidence="2" id="KW-1185">Reference proteome</keyword>
<evidence type="ECO:0000313" key="1">
    <source>
        <dbReference type="EMBL" id="KAH7841464.1"/>
    </source>
</evidence>
<dbReference type="Proteomes" id="UP000828048">
    <property type="component" value="Chromosome 10"/>
</dbReference>
<organism evidence="1 2">
    <name type="scientific">Vaccinium darrowii</name>
    <dbReference type="NCBI Taxonomy" id="229202"/>
    <lineage>
        <taxon>Eukaryota</taxon>
        <taxon>Viridiplantae</taxon>
        <taxon>Streptophyta</taxon>
        <taxon>Embryophyta</taxon>
        <taxon>Tracheophyta</taxon>
        <taxon>Spermatophyta</taxon>
        <taxon>Magnoliopsida</taxon>
        <taxon>eudicotyledons</taxon>
        <taxon>Gunneridae</taxon>
        <taxon>Pentapetalae</taxon>
        <taxon>asterids</taxon>
        <taxon>Ericales</taxon>
        <taxon>Ericaceae</taxon>
        <taxon>Vaccinioideae</taxon>
        <taxon>Vaccinieae</taxon>
        <taxon>Vaccinium</taxon>
    </lineage>
</organism>
<gene>
    <name evidence="1" type="ORF">Vadar_030183</name>
</gene>
<reference evidence="1 2" key="1">
    <citation type="journal article" date="2021" name="Hortic Res">
        <title>High-quality reference genome and annotation aids understanding of berry development for evergreen blueberry (Vaccinium darrowii).</title>
        <authorList>
            <person name="Yu J."/>
            <person name="Hulse-Kemp A.M."/>
            <person name="Babiker E."/>
            <person name="Staton M."/>
        </authorList>
    </citation>
    <scope>NUCLEOTIDE SEQUENCE [LARGE SCALE GENOMIC DNA]</scope>
    <source>
        <strain evidence="2">cv. NJ 8807/NJ 8810</strain>
        <tissue evidence="1">Young leaf</tissue>
    </source>
</reference>
<comment type="caution">
    <text evidence="1">The sequence shown here is derived from an EMBL/GenBank/DDBJ whole genome shotgun (WGS) entry which is preliminary data.</text>
</comment>
<name>A0ACB7XKV9_9ERIC</name>
<sequence>MRSMQCGYVKARRDFDSDRAKEVDDKSPEISVLGEEGRVRGRRWWKVMAGVVDETRLMCVAVELSGLVVVVRITTEKEGWWVTVSLASSTRGIRWLTPKLG</sequence>